<protein>
    <submittedName>
        <fullName evidence="1">Uncharacterized protein</fullName>
    </submittedName>
</protein>
<evidence type="ECO:0000313" key="1">
    <source>
        <dbReference type="EMBL" id="KAF2550358.1"/>
    </source>
</evidence>
<dbReference type="Proteomes" id="UP000712281">
    <property type="component" value="Unassembled WGS sequence"/>
</dbReference>
<dbReference type="AlphaFoldDB" id="A0A8S9H1X2"/>
<name>A0A8S9H1X2_BRACR</name>
<organism evidence="1 2">
    <name type="scientific">Brassica cretica</name>
    <name type="common">Mustard</name>
    <dbReference type="NCBI Taxonomy" id="69181"/>
    <lineage>
        <taxon>Eukaryota</taxon>
        <taxon>Viridiplantae</taxon>
        <taxon>Streptophyta</taxon>
        <taxon>Embryophyta</taxon>
        <taxon>Tracheophyta</taxon>
        <taxon>Spermatophyta</taxon>
        <taxon>Magnoliopsida</taxon>
        <taxon>eudicotyledons</taxon>
        <taxon>Gunneridae</taxon>
        <taxon>Pentapetalae</taxon>
        <taxon>rosids</taxon>
        <taxon>malvids</taxon>
        <taxon>Brassicales</taxon>
        <taxon>Brassicaceae</taxon>
        <taxon>Brassiceae</taxon>
        <taxon>Brassica</taxon>
    </lineage>
</organism>
<accession>A0A8S9H1X2</accession>
<proteinExistence type="predicted"/>
<reference evidence="1" key="1">
    <citation type="submission" date="2019-12" db="EMBL/GenBank/DDBJ databases">
        <title>Genome sequencing and annotation of Brassica cretica.</title>
        <authorList>
            <person name="Studholme D.J."/>
            <person name="Sarris P.F."/>
        </authorList>
    </citation>
    <scope>NUCLEOTIDE SEQUENCE</scope>
    <source>
        <strain evidence="1">PFS-001/15</strain>
        <tissue evidence="1">Leaf</tissue>
    </source>
</reference>
<evidence type="ECO:0000313" key="2">
    <source>
        <dbReference type="Proteomes" id="UP000712281"/>
    </source>
</evidence>
<sequence length="166" mass="18283">MSTTVTNGEETMWCGHCGVNTPTRHEGKAGSVKSCNWCGKVLADETGTAEEYTKLFLQHHQALQDSLTHEDRVGVIDEVCENPSNNVDDVANEDLLPGAADDQPLKKSKRARVAAPSLVSDYHCGSKKHKRARVEQIGFNPTSFFLRAKFTNLKHKIEQSFVGDGI</sequence>
<comment type="caution">
    <text evidence="1">The sequence shown here is derived from an EMBL/GenBank/DDBJ whole genome shotgun (WGS) entry which is preliminary data.</text>
</comment>
<dbReference type="EMBL" id="QGKW02001988">
    <property type="protein sequence ID" value="KAF2550358.1"/>
    <property type="molecule type" value="Genomic_DNA"/>
</dbReference>
<gene>
    <name evidence="1" type="ORF">F2Q68_00033986</name>
</gene>